<keyword evidence="10" id="KW-1185">Reference proteome</keyword>
<dbReference type="GO" id="GO:0005886">
    <property type="term" value="C:plasma membrane"/>
    <property type="evidence" value="ECO:0007669"/>
    <property type="project" value="UniProtKB-SubCell"/>
</dbReference>
<keyword evidence="4 7" id="KW-1133">Transmembrane helix</keyword>
<evidence type="ECO:0000313" key="9">
    <source>
        <dbReference type="EMBL" id="AGS35782.1"/>
    </source>
</evidence>
<dbReference type="eggNOG" id="COG4129">
    <property type="taxonomic scope" value="Bacteria"/>
</dbReference>
<keyword evidence="3 7" id="KW-0812">Transmembrane</keyword>
<evidence type="ECO:0000256" key="4">
    <source>
        <dbReference type="ARBA" id="ARBA00022989"/>
    </source>
</evidence>
<evidence type="ECO:0000313" key="10">
    <source>
        <dbReference type="Proteomes" id="UP000015388"/>
    </source>
</evidence>
<feature type="transmembrane region" description="Helical" evidence="7">
    <location>
        <begin position="21"/>
        <end position="42"/>
    </location>
</feature>
<dbReference type="PANTHER" id="PTHR30509:SF9">
    <property type="entry name" value="MULTIDRUG RESISTANCE PROTEIN MDTO"/>
    <property type="match status" value="1"/>
</dbReference>
<evidence type="ECO:0000256" key="5">
    <source>
        <dbReference type="ARBA" id="ARBA00023136"/>
    </source>
</evidence>
<accession>S5SXC3</accession>
<comment type="similarity">
    <text evidence="6">Belongs to the YccS/YhfK family.</text>
</comment>
<gene>
    <name evidence="9" type="ORF">B841_11550</name>
</gene>
<dbReference type="PANTHER" id="PTHR30509">
    <property type="entry name" value="P-HYDROXYBENZOIC ACID EFFLUX PUMP SUBUNIT-RELATED"/>
    <property type="match status" value="1"/>
</dbReference>
<dbReference type="STRING" id="1224163.B841_11550"/>
<feature type="transmembrane region" description="Helical" evidence="7">
    <location>
        <begin position="48"/>
        <end position="67"/>
    </location>
</feature>
<dbReference type="Proteomes" id="UP000015388">
    <property type="component" value="Chromosome"/>
</dbReference>
<dbReference type="KEGG" id="cmd:B841_11550"/>
<dbReference type="PATRIC" id="fig|1224163.3.peg.2330"/>
<name>S5SXC3_9CORY</name>
<comment type="subcellular location">
    <subcellularLocation>
        <location evidence="1">Cell membrane</location>
        <topology evidence="1">Multi-pass membrane protein</topology>
    </subcellularLocation>
</comment>
<evidence type="ECO:0000256" key="3">
    <source>
        <dbReference type="ARBA" id="ARBA00022692"/>
    </source>
</evidence>
<sequence>MGTRERLKVIDQSLQARSRRLRTRAISIIQITIAAGVAYWAAQQLLGHEMPFFAPITVVIILGLSGVDRIKRALDMSLGSVLGVLVGDLLSLWLGPGAWQLAIIVAVSLTLASFVTTSQMVNNQVAIGAILISTIMPPGAEMTGLDRTMDAIVGSLIGLSAAALIPSAPLRRGREQAAKVLEMASSVLDDISDGLRERDVEKIDEALTAARGSQDSINAMETAARSGMETSRLSPILWSARRHVRHFERAVNPVDNMVRNARVLARRALVLTEDRDEVSEAQLEILDELAAVSLSLSDVFEGKDESEEALEIPELVNRLRALGAKAGMDVVDDKSVLSAYVILAQSRSIISDLLEVCGMSRESAVAVLAPTSETPAYPPEVWEDDA</sequence>
<dbReference type="EMBL" id="CP003924">
    <property type="protein sequence ID" value="AGS35782.1"/>
    <property type="molecule type" value="Genomic_DNA"/>
</dbReference>
<evidence type="ECO:0000259" key="8">
    <source>
        <dbReference type="Pfam" id="PF13515"/>
    </source>
</evidence>
<feature type="domain" description="Integral membrane bound transporter" evidence="8">
    <location>
        <begin position="39"/>
        <end position="159"/>
    </location>
</feature>
<evidence type="ECO:0000256" key="7">
    <source>
        <dbReference type="SAM" id="Phobius"/>
    </source>
</evidence>
<feature type="transmembrane region" description="Helical" evidence="7">
    <location>
        <begin position="74"/>
        <end position="93"/>
    </location>
</feature>
<keyword evidence="2" id="KW-1003">Cell membrane</keyword>
<dbReference type="AlphaFoldDB" id="S5SXC3"/>
<evidence type="ECO:0000256" key="6">
    <source>
        <dbReference type="ARBA" id="ARBA00043993"/>
    </source>
</evidence>
<reference evidence="9 10" key="1">
    <citation type="submission" date="2012-11" db="EMBL/GenBank/DDBJ databases">
        <title>The complete genome sequence of Corynebacterium maris Coryn-1 (=DSM 45190).</title>
        <authorList>
            <person name="Schaffert L."/>
            <person name="Albersmeier A."/>
            <person name="Kalinowski J."/>
            <person name="Ruckert C."/>
        </authorList>
    </citation>
    <scope>NUCLEOTIDE SEQUENCE [LARGE SCALE GENOMIC DNA]</scope>
    <source>
        <strain evidence="10">Coryn-1</strain>
    </source>
</reference>
<dbReference type="Pfam" id="PF13515">
    <property type="entry name" value="FUSC_2"/>
    <property type="match status" value="1"/>
</dbReference>
<dbReference type="HOGENOM" id="CLU_046662_0_0_11"/>
<evidence type="ECO:0000256" key="2">
    <source>
        <dbReference type="ARBA" id="ARBA00022475"/>
    </source>
</evidence>
<organism evidence="9 10">
    <name type="scientific">Corynebacterium maris DSM 45190</name>
    <dbReference type="NCBI Taxonomy" id="1224163"/>
    <lineage>
        <taxon>Bacteria</taxon>
        <taxon>Bacillati</taxon>
        <taxon>Actinomycetota</taxon>
        <taxon>Actinomycetes</taxon>
        <taxon>Mycobacteriales</taxon>
        <taxon>Corynebacteriaceae</taxon>
        <taxon>Corynebacterium</taxon>
    </lineage>
</organism>
<proteinExistence type="inferred from homology"/>
<keyword evidence="5 7" id="KW-0472">Membrane</keyword>
<dbReference type="InterPro" id="IPR049453">
    <property type="entry name" value="Memb_transporter_dom"/>
</dbReference>
<protein>
    <recommendedName>
        <fullName evidence="8">Integral membrane bound transporter domain-containing protein</fullName>
    </recommendedName>
</protein>
<evidence type="ECO:0000256" key="1">
    <source>
        <dbReference type="ARBA" id="ARBA00004651"/>
    </source>
</evidence>